<dbReference type="GeneID" id="18815908"/>
<dbReference type="RefSeq" id="XP_007324093.1">
    <property type="nucleotide sequence ID" value="XM_007324031.1"/>
</dbReference>
<proteinExistence type="predicted"/>
<reference evidence="1" key="1">
    <citation type="submission" date="2011-04" db="EMBL/GenBank/DDBJ databases">
        <title>Evolution of plant cell wall degrading machinery underlies the functional diversity of forest fungi.</title>
        <authorList>
            <consortium name="US DOE Joint Genome Institute (JGI-PGF)"/>
            <person name="Eastwood D.C."/>
            <person name="Floudas D."/>
            <person name="Binder M."/>
            <person name="Majcherczyk A."/>
            <person name="Schneider P."/>
            <person name="Aerts A."/>
            <person name="Asiegbu F.O."/>
            <person name="Baker S.E."/>
            <person name="Barry K."/>
            <person name="Bendiksby M."/>
            <person name="Blumentritt M."/>
            <person name="Coutinho P.M."/>
            <person name="Cullen D."/>
            <person name="Cullen D."/>
            <person name="Gathman A."/>
            <person name="Goodell B."/>
            <person name="Henrissat B."/>
            <person name="Ihrmark K."/>
            <person name="Kauserud H."/>
            <person name="Kohler A."/>
            <person name="LaButti K."/>
            <person name="Lapidus A."/>
            <person name="Lavin J.L."/>
            <person name="Lee Y.-H."/>
            <person name="Lindquist E."/>
            <person name="Lilly W."/>
            <person name="Lucas S."/>
            <person name="Morin E."/>
            <person name="Murat C."/>
            <person name="Oguiza J.A."/>
            <person name="Park J."/>
            <person name="Pisabarro A.G."/>
            <person name="Riley R."/>
            <person name="Rosling A."/>
            <person name="Salamov A."/>
            <person name="Schmidt O."/>
            <person name="Schmutz J."/>
            <person name="Skrede I."/>
            <person name="Stenlid J."/>
            <person name="Wiebenga A."/>
            <person name="Xie X."/>
            <person name="Kues U."/>
            <person name="Hibbett D.S."/>
            <person name="Hoffmeister D."/>
            <person name="Hogberg N."/>
            <person name="Martin F."/>
            <person name="Grigoriev I.V."/>
            <person name="Watkinson S.C."/>
        </authorList>
    </citation>
    <scope>NUCLEOTIDE SEQUENCE</scope>
    <source>
        <strain evidence="1">S7.9</strain>
    </source>
</reference>
<dbReference type="HOGENOM" id="CLU_1826476_0_0_1"/>
<organism>
    <name type="scientific">Serpula lacrymans var. lacrymans (strain S7.9)</name>
    <name type="common">Dry rot fungus</name>
    <dbReference type="NCBI Taxonomy" id="578457"/>
    <lineage>
        <taxon>Eukaryota</taxon>
        <taxon>Fungi</taxon>
        <taxon>Dikarya</taxon>
        <taxon>Basidiomycota</taxon>
        <taxon>Agaricomycotina</taxon>
        <taxon>Agaricomycetes</taxon>
        <taxon>Agaricomycetidae</taxon>
        <taxon>Boletales</taxon>
        <taxon>Coniophorineae</taxon>
        <taxon>Serpulaceae</taxon>
        <taxon>Serpula</taxon>
    </lineage>
</organism>
<dbReference type="KEGG" id="sla:SERLADRAFT_443431"/>
<protein>
    <submittedName>
        <fullName evidence="1">Uncharacterized protein</fullName>
    </submittedName>
</protein>
<evidence type="ECO:0000313" key="1">
    <source>
        <dbReference type="EMBL" id="EGO19372.1"/>
    </source>
</evidence>
<accession>F8PCH4</accession>
<sequence length="141" mass="15214">MSIENGFYLIFSSGPGVGKLVISPTAHPTLPPYHFIRGSLTKDQREIFKVTQVEGSYLYTIHSTTRPNAALHIQGELIVASEALGSATSFSIEPAGEGVHRIHVPAQDSVATILSLKDKLHVASADGTPSQLFTFQRLLSE</sequence>
<gene>
    <name evidence="1" type="ORF">SERLADRAFT_443431</name>
</gene>
<dbReference type="EMBL" id="GL945444">
    <property type="protein sequence ID" value="EGO19372.1"/>
    <property type="molecule type" value="Genomic_DNA"/>
</dbReference>
<dbReference type="CDD" id="cd23714">
    <property type="entry name" value="beta-trefoil_Ricin_MtaL"/>
    <property type="match status" value="1"/>
</dbReference>
<dbReference type="AlphaFoldDB" id="F8PCH4"/>
<name>F8PCH4_SERL9</name>
<dbReference type="Proteomes" id="UP000008064">
    <property type="component" value="Unassembled WGS sequence"/>
</dbReference>